<organism evidence="2 3">
    <name type="scientific">Archangium violaceum Cb vi76</name>
    <dbReference type="NCBI Taxonomy" id="1406225"/>
    <lineage>
        <taxon>Bacteria</taxon>
        <taxon>Pseudomonadati</taxon>
        <taxon>Myxococcota</taxon>
        <taxon>Myxococcia</taxon>
        <taxon>Myxococcales</taxon>
        <taxon>Cystobacterineae</taxon>
        <taxon>Archangiaceae</taxon>
        <taxon>Archangium</taxon>
    </lineage>
</organism>
<dbReference type="SUPFAM" id="SSF55729">
    <property type="entry name" value="Acyl-CoA N-acyltransferases (Nat)"/>
    <property type="match status" value="1"/>
</dbReference>
<evidence type="ECO:0000259" key="1">
    <source>
        <dbReference type="PROSITE" id="PS51186"/>
    </source>
</evidence>
<gene>
    <name evidence="2" type="ORF">Q664_32370</name>
</gene>
<dbReference type="InterPro" id="IPR052523">
    <property type="entry name" value="Trichothecene_AcTrans"/>
</dbReference>
<dbReference type="CDD" id="cd04301">
    <property type="entry name" value="NAT_SF"/>
    <property type="match status" value="1"/>
</dbReference>
<reference evidence="2 3" key="1">
    <citation type="submission" date="2014-07" db="EMBL/GenBank/DDBJ databases">
        <title>Draft Genome Sequence of Gephyronic Acid Producer, Cystobacter violaceus Strain Cb vi76.</title>
        <authorList>
            <person name="Stevens D.C."/>
            <person name="Young J."/>
            <person name="Carmichael R."/>
            <person name="Tan J."/>
            <person name="Taylor R.E."/>
        </authorList>
    </citation>
    <scope>NUCLEOTIDE SEQUENCE [LARGE SCALE GENOMIC DNA]</scope>
    <source>
        <strain evidence="2 3">Cb vi76</strain>
    </source>
</reference>
<comment type="caution">
    <text evidence="2">The sequence shown here is derived from an EMBL/GenBank/DDBJ whole genome shotgun (WGS) entry which is preliminary data.</text>
</comment>
<dbReference type="PROSITE" id="PS51186">
    <property type="entry name" value="GNAT"/>
    <property type="match status" value="1"/>
</dbReference>
<evidence type="ECO:0000313" key="2">
    <source>
        <dbReference type="EMBL" id="KFA89839.1"/>
    </source>
</evidence>
<dbReference type="RefSeq" id="WP_043403874.1">
    <property type="nucleotide sequence ID" value="NZ_JPMI01000232.1"/>
</dbReference>
<dbReference type="AlphaFoldDB" id="A0A084SN04"/>
<dbReference type="PANTHER" id="PTHR42791">
    <property type="entry name" value="GNAT FAMILY ACETYLTRANSFERASE"/>
    <property type="match status" value="1"/>
</dbReference>
<proteinExistence type="predicted"/>
<dbReference type="Pfam" id="PF00583">
    <property type="entry name" value="Acetyltransf_1"/>
    <property type="match status" value="1"/>
</dbReference>
<feature type="domain" description="N-acetyltransferase" evidence="1">
    <location>
        <begin position="121"/>
        <end position="253"/>
    </location>
</feature>
<sequence>MDSAFRQQLLGLDLTLARRFATVEARPWGYFVHEVGNPGHWDANTARWLRAEEPEAAIEEVVALYRARELVPRVRVDDLSAPGDVVERLVARGFQKDAQVMRLMHWAPVTSRPLPVLFSGVTLEVAGPETLASLAEIQGEACGWEERGWLVRYLERLVPGPASHYYLARVDGVPAAMAALQEGEGCALVQEVATRPRHRRRGLASALITWIQRRAMVPLFLQVSNPEAERIYARAGFRVWGELEQVTCVLPGP</sequence>
<dbReference type="Proteomes" id="UP000028547">
    <property type="component" value="Unassembled WGS sequence"/>
</dbReference>
<evidence type="ECO:0000313" key="3">
    <source>
        <dbReference type="Proteomes" id="UP000028547"/>
    </source>
</evidence>
<dbReference type="InterPro" id="IPR000182">
    <property type="entry name" value="GNAT_dom"/>
</dbReference>
<dbReference type="Gene3D" id="3.40.630.30">
    <property type="match status" value="1"/>
</dbReference>
<dbReference type="EMBL" id="JPMI01000232">
    <property type="protein sequence ID" value="KFA89839.1"/>
    <property type="molecule type" value="Genomic_DNA"/>
</dbReference>
<dbReference type="GO" id="GO:0016747">
    <property type="term" value="F:acyltransferase activity, transferring groups other than amino-acyl groups"/>
    <property type="evidence" value="ECO:0007669"/>
    <property type="project" value="InterPro"/>
</dbReference>
<name>A0A084SN04_9BACT</name>
<dbReference type="InterPro" id="IPR016181">
    <property type="entry name" value="Acyl_CoA_acyltransferase"/>
</dbReference>
<accession>A0A084SN04</accession>
<dbReference type="PANTHER" id="PTHR42791:SF1">
    <property type="entry name" value="N-ACETYLTRANSFERASE DOMAIN-CONTAINING PROTEIN"/>
    <property type="match status" value="1"/>
</dbReference>
<protein>
    <recommendedName>
        <fullName evidence="1">N-acetyltransferase domain-containing protein</fullName>
    </recommendedName>
</protein>